<dbReference type="InParanoid" id="D3BFS3"/>
<dbReference type="AlphaFoldDB" id="D3BFS3"/>
<evidence type="ECO:0000313" key="2">
    <source>
        <dbReference type="EMBL" id="EFA79683.1"/>
    </source>
</evidence>
<comment type="caution">
    <text evidence="2">The sequence shown here is derived from an EMBL/GenBank/DDBJ whole genome shotgun (WGS) entry which is preliminary data.</text>
</comment>
<reference evidence="2 3" key="1">
    <citation type="journal article" date="2011" name="Genome Res.">
        <title>Phylogeny-wide analysis of social amoeba genomes highlights ancient origins for complex intercellular communication.</title>
        <authorList>
            <person name="Heidel A.J."/>
            <person name="Lawal H.M."/>
            <person name="Felder M."/>
            <person name="Schilde C."/>
            <person name="Helps N.R."/>
            <person name="Tunggal B."/>
            <person name="Rivero F."/>
            <person name="John U."/>
            <person name="Schleicher M."/>
            <person name="Eichinger L."/>
            <person name="Platzer M."/>
            <person name="Noegel A.A."/>
            <person name="Schaap P."/>
            <person name="Gloeckner G."/>
        </authorList>
    </citation>
    <scope>NUCLEOTIDE SEQUENCE [LARGE SCALE GENOMIC DNA]</scope>
    <source>
        <strain evidence="3">ATCC 26659 / Pp 5 / PN500</strain>
    </source>
</reference>
<name>D3BFS3_HETP5</name>
<protein>
    <recommendedName>
        <fullName evidence="1">B box-type domain-containing protein</fullName>
    </recommendedName>
</protein>
<dbReference type="Proteomes" id="UP000001396">
    <property type="component" value="Unassembled WGS sequence"/>
</dbReference>
<dbReference type="Gene3D" id="2.120.10.80">
    <property type="entry name" value="Kelch-type beta propeller"/>
    <property type="match status" value="1"/>
</dbReference>
<dbReference type="Pfam" id="PF00643">
    <property type="entry name" value="zf-B_box"/>
    <property type="match status" value="1"/>
</dbReference>
<dbReference type="RefSeq" id="XP_020431804.1">
    <property type="nucleotide sequence ID" value="XM_020578209.1"/>
</dbReference>
<dbReference type="GO" id="GO:0008270">
    <property type="term" value="F:zinc ion binding"/>
    <property type="evidence" value="ECO:0007669"/>
    <property type="project" value="InterPro"/>
</dbReference>
<dbReference type="InterPro" id="IPR000315">
    <property type="entry name" value="Znf_B-box"/>
</dbReference>
<feature type="domain" description="B box-type" evidence="1">
    <location>
        <begin position="6"/>
        <end position="39"/>
    </location>
</feature>
<dbReference type="InterPro" id="IPR015915">
    <property type="entry name" value="Kelch-typ_b-propeller"/>
</dbReference>
<evidence type="ECO:0000259" key="1">
    <source>
        <dbReference type="Pfam" id="PF00643"/>
    </source>
</evidence>
<gene>
    <name evidence="2" type="ORF">PPL_07374</name>
</gene>
<dbReference type="SUPFAM" id="SSF50965">
    <property type="entry name" value="Galactose oxidase, central domain"/>
    <property type="match status" value="1"/>
</dbReference>
<dbReference type="SUPFAM" id="SSF57845">
    <property type="entry name" value="B-box zinc-binding domain"/>
    <property type="match status" value="1"/>
</dbReference>
<dbReference type="Gene3D" id="3.30.160.60">
    <property type="entry name" value="Classic Zinc Finger"/>
    <property type="match status" value="1"/>
</dbReference>
<dbReference type="GeneID" id="31362855"/>
<sequence>MVTIAKCVDHNRDLELICCECLVLVCSFCVPHHQGHPFVEASDQIDYFQNQLDKTNAQISSKMDYSDTLAATIDGVSNLSKDLKDFIVELEEESKSPALKQKEKVDQQISLEFKKRDRLISLIQRYQPTIVDTHTTANPNIKTIQQPNQTIQLDEPLYKLVDNTSQIENIKKDIKSSFKLEFIPSKRQKQQLQQQLNQIHYILSMDRAGSPTIITLPNSIDIKAKNEEIFTMQSLDVKAPRWSYTSIIAVGDYIYNFGGIGMFAKSNRYQRFNLVSMTIDIDEEMTGLSPVSFLSTCYDGNSYIYILDSYMNTEETNIIRYNIHSLQFERFTTTMCKGDVDLSFFYSGDLFSFGSTSGSLLRFNVETKKTTVVPVESSKIITYSNSSACCHDGKGGIYALKEKKFFYINVDTCEIKKLDYTFLKTNARLQYHRVSETEAYIYCLQGAAKSFVYSVANNQWKQILSGDTKDRLICASIIYNR</sequence>
<evidence type="ECO:0000313" key="3">
    <source>
        <dbReference type="Proteomes" id="UP000001396"/>
    </source>
</evidence>
<accession>D3BFS3</accession>
<proteinExistence type="predicted"/>
<dbReference type="EMBL" id="ADBJ01000032">
    <property type="protein sequence ID" value="EFA79683.1"/>
    <property type="molecule type" value="Genomic_DNA"/>
</dbReference>
<keyword evidence="3" id="KW-1185">Reference proteome</keyword>
<dbReference type="InterPro" id="IPR011043">
    <property type="entry name" value="Gal_Oxase/kelch_b-propeller"/>
</dbReference>
<organism evidence="2 3">
    <name type="scientific">Heterostelium pallidum (strain ATCC 26659 / Pp 5 / PN500)</name>
    <name type="common">Cellular slime mold</name>
    <name type="synonym">Polysphondylium pallidum</name>
    <dbReference type="NCBI Taxonomy" id="670386"/>
    <lineage>
        <taxon>Eukaryota</taxon>
        <taxon>Amoebozoa</taxon>
        <taxon>Evosea</taxon>
        <taxon>Eumycetozoa</taxon>
        <taxon>Dictyostelia</taxon>
        <taxon>Acytosteliales</taxon>
        <taxon>Acytosteliaceae</taxon>
        <taxon>Heterostelium</taxon>
    </lineage>
</organism>